<dbReference type="RefSeq" id="WP_166385994.1">
    <property type="nucleotide sequence ID" value="NZ_BAAATT010000031.1"/>
</dbReference>
<sequence>MRCASCGQTNSDPSRSTCARCGAPLSAGQFEPVAESLPVAASHPDLLTPTSAGGPNGRRSRARTPVLVTLIVVAGVVATVWLWRDGGGTPDAQSTTAPSAAASASPIFSPPPAPMPGPDPAVQARELDRLLDYSVTSRTRLISANGRVGGCSGVARAVDDLVRVGDERRDQLRRLDALDLSELPDGARLRQSLRRALELSLQADEQYVVWGKSVVGYGCGSGANDNARKQGDAYSRSAGVHKSDFLAMWNPVADRFGLRQRDREHI</sequence>
<evidence type="ECO:0000313" key="4">
    <source>
        <dbReference type="Proteomes" id="UP000660339"/>
    </source>
</evidence>
<feature type="compositionally biased region" description="Pro residues" evidence="1">
    <location>
        <begin position="108"/>
        <end position="119"/>
    </location>
</feature>
<feature type="region of interest" description="Disordered" evidence="1">
    <location>
        <begin position="41"/>
        <end position="60"/>
    </location>
</feature>
<feature type="transmembrane region" description="Helical" evidence="2">
    <location>
        <begin position="66"/>
        <end position="83"/>
    </location>
</feature>
<comment type="caution">
    <text evidence="3">The sequence shown here is derived from an EMBL/GenBank/DDBJ whole genome shotgun (WGS) entry which is preliminary data.</text>
</comment>
<keyword evidence="2" id="KW-0812">Transmembrane</keyword>
<feature type="region of interest" description="Disordered" evidence="1">
    <location>
        <begin position="89"/>
        <end position="121"/>
    </location>
</feature>
<evidence type="ECO:0000313" key="3">
    <source>
        <dbReference type="EMBL" id="GIG18189.1"/>
    </source>
</evidence>
<keyword evidence="2" id="KW-0472">Membrane</keyword>
<reference evidence="3" key="1">
    <citation type="submission" date="2021-01" db="EMBL/GenBank/DDBJ databases">
        <title>Whole genome shotgun sequence of Catellatospora methionotrophica NBRC 14553.</title>
        <authorList>
            <person name="Komaki H."/>
            <person name="Tamura T."/>
        </authorList>
    </citation>
    <scope>NUCLEOTIDE SEQUENCE</scope>
    <source>
        <strain evidence="3">NBRC 14553</strain>
    </source>
</reference>
<dbReference type="Proteomes" id="UP000660339">
    <property type="component" value="Unassembled WGS sequence"/>
</dbReference>
<gene>
    <name evidence="3" type="ORF">Cme02nite_65210</name>
</gene>
<proteinExistence type="predicted"/>
<feature type="compositionally biased region" description="Low complexity" evidence="1">
    <location>
        <begin position="90"/>
        <end position="107"/>
    </location>
</feature>
<organism evidence="3 4">
    <name type="scientific">Catellatospora methionotrophica</name>
    <dbReference type="NCBI Taxonomy" id="121620"/>
    <lineage>
        <taxon>Bacteria</taxon>
        <taxon>Bacillati</taxon>
        <taxon>Actinomycetota</taxon>
        <taxon>Actinomycetes</taxon>
        <taxon>Micromonosporales</taxon>
        <taxon>Micromonosporaceae</taxon>
        <taxon>Catellatospora</taxon>
    </lineage>
</organism>
<accession>A0A8J3LMB4</accession>
<keyword evidence="4" id="KW-1185">Reference proteome</keyword>
<protein>
    <submittedName>
        <fullName evidence="3">Uncharacterized protein</fullName>
    </submittedName>
</protein>
<name>A0A8J3LMB4_9ACTN</name>
<dbReference type="EMBL" id="BONJ01000037">
    <property type="protein sequence ID" value="GIG18189.1"/>
    <property type="molecule type" value="Genomic_DNA"/>
</dbReference>
<evidence type="ECO:0000256" key="2">
    <source>
        <dbReference type="SAM" id="Phobius"/>
    </source>
</evidence>
<evidence type="ECO:0000256" key="1">
    <source>
        <dbReference type="SAM" id="MobiDB-lite"/>
    </source>
</evidence>
<dbReference type="AlphaFoldDB" id="A0A8J3LMB4"/>
<keyword evidence="2" id="KW-1133">Transmembrane helix</keyword>